<organism evidence="8 9">
    <name type="scientific">Candidula unifasciata</name>
    <dbReference type="NCBI Taxonomy" id="100452"/>
    <lineage>
        <taxon>Eukaryota</taxon>
        <taxon>Metazoa</taxon>
        <taxon>Spiralia</taxon>
        <taxon>Lophotrochozoa</taxon>
        <taxon>Mollusca</taxon>
        <taxon>Gastropoda</taxon>
        <taxon>Heterobranchia</taxon>
        <taxon>Euthyneura</taxon>
        <taxon>Panpulmonata</taxon>
        <taxon>Eupulmonata</taxon>
        <taxon>Stylommatophora</taxon>
        <taxon>Helicina</taxon>
        <taxon>Helicoidea</taxon>
        <taxon>Geomitridae</taxon>
        <taxon>Candidula</taxon>
    </lineage>
</organism>
<dbReference type="PROSITE" id="PS00229">
    <property type="entry name" value="TAU_MAP_1"/>
    <property type="match status" value="3"/>
</dbReference>
<feature type="compositionally biased region" description="Basic and acidic residues" evidence="7">
    <location>
        <begin position="1"/>
        <end position="10"/>
    </location>
</feature>
<evidence type="ECO:0000313" key="9">
    <source>
        <dbReference type="Proteomes" id="UP000678393"/>
    </source>
</evidence>
<comment type="caution">
    <text evidence="8">The sequence shown here is derived from an EMBL/GenBank/DDBJ whole genome shotgun (WGS) entry which is preliminary data.</text>
</comment>
<proteinExistence type="predicted"/>
<dbReference type="GO" id="GO:0008017">
    <property type="term" value="F:microtubule binding"/>
    <property type="evidence" value="ECO:0007669"/>
    <property type="project" value="InterPro"/>
</dbReference>
<accession>A0A8S3YVI8</accession>
<feature type="compositionally biased region" description="Basic and acidic residues" evidence="7">
    <location>
        <begin position="126"/>
        <end position="136"/>
    </location>
</feature>
<feature type="non-terminal residue" evidence="8">
    <location>
        <position position="362"/>
    </location>
</feature>
<keyword evidence="2 6" id="KW-0963">Cytoplasm</keyword>
<dbReference type="GO" id="GO:0043005">
    <property type="term" value="C:neuron projection"/>
    <property type="evidence" value="ECO:0007669"/>
    <property type="project" value="TreeGrafter"/>
</dbReference>
<evidence type="ECO:0000256" key="1">
    <source>
        <dbReference type="ARBA" id="ARBA00004245"/>
    </source>
</evidence>
<protein>
    <recommendedName>
        <fullName evidence="6">Microtubule-associated protein</fullName>
    </recommendedName>
</protein>
<keyword evidence="4" id="KW-0677">Repeat</keyword>
<feature type="region of interest" description="Disordered" evidence="7">
    <location>
        <begin position="112"/>
        <end position="238"/>
    </location>
</feature>
<evidence type="ECO:0000256" key="5">
    <source>
        <dbReference type="ARBA" id="ARBA00023212"/>
    </source>
</evidence>
<dbReference type="InterPro" id="IPR001084">
    <property type="entry name" value="MAP_tubulin-bd_rpt"/>
</dbReference>
<dbReference type="PANTHER" id="PTHR11501">
    <property type="entry name" value="MICROTUBULE-ASSOCIATED PROTEIN"/>
    <property type="match status" value="1"/>
</dbReference>
<reference evidence="8" key="1">
    <citation type="submission" date="2021-04" db="EMBL/GenBank/DDBJ databases">
        <authorList>
            <consortium name="Molecular Ecology Group"/>
        </authorList>
    </citation>
    <scope>NUCLEOTIDE SEQUENCE</scope>
</reference>
<comment type="subcellular location">
    <subcellularLocation>
        <location evidence="1 6">Cytoplasm</location>
        <location evidence="1 6">Cytoskeleton</location>
    </subcellularLocation>
</comment>
<dbReference type="InterPro" id="IPR027324">
    <property type="entry name" value="MAP2/MAP4/Tau"/>
</dbReference>
<feature type="region of interest" description="Disordered" evidence="7">
    <location>
        <begin position="315"/>
        <end position="343"/>
    </location>
</feature>
<evidence type="ECO:0000256" key="6">
    <source>
        <dbReference type="RuleBase" id="RU000686"/>
    </source>
</evidence>
<evidence type="ECO:0000256" key="7">
    <source>
        <dbReference type="SAM" id="MobiDB-lite"/>
    </source>
</evidence>
<sequence>MSSEYEDRSYVDNLSELASPDIIPQPLPSPPEPKDMSPFDPLAPSDTPSPCHEHNGGIDQHGAPFESTGVIIPEENGAADFLTSVEVEGETRFGVDGTAVTSVEVVGETRFGVDGTAPIPHRKPREAKIASPEEKKKKAAPATGITRASSAAPHPRPQSVNVCSTVAAKSPTKQASPLTLASPKTGEIKSKVGSLENATHTPGGGHVKIINKKPKYSNVSSKIGSKDNMDYKPGGGNVKIENRKIKVEAKSKVGSLENATHKPGGGDKKIENRKLEWQVEAKIGSLENTKHTPGGGDKKIEVQKTEWKAQSKIGSLENAKHKPGVGDKQNGLVDTSGPAGVSDHGAVSSTCLLLISGSVTVQ</sequence>
<dbReference type="PANTHER" id="PTHR11501:SF18">
    <property type="entry name" value="MICROTUBULE-ASSOCIATED PROTEIN"/>
    <property type="match status" value="1"/>
</dbReference>
<evidence type="ECO:0000256" key="4">
    <source>
        <dbReference type="ARBA" id="ARBA00022737"/>
    </source>
</evidence>
<dbReference type="GO" id="GO:0005874">
    <property type="term" value="C:microtubule"/>
    <property type="evidence" value="ECO:0007669"/>
    <property type="project" value="UniProtKB-KW"/>
</dbReference>
<gene>
    <name evidence="8" type="ORF">CUNI_LOCUS4919</name>
</gene>
<dbReference type="AlphaFoldDB" id="A0A8S3YVI8"/>
<name>A0A8S3YVI8_9EUPU</name>
<feature type="region of interest" description="Disordered" evidence="7">
    <location>
        <begin position="1"/>
        <end position="65"/>
    </location>
</feature>
<dbReference type="PROSITE" id="PS51491">
    <property type="entry name" value="TAU_MAP_2"/>
    <property type="match status" value="5"/>
</dbReference>
<keyword evidence="3" id="KW-0597">Phosphoprotein</keyword>
<evidence type="ECO:0000256" key="3">
    <source>
        <dbReference type="ARBA" id="ARBA00022553"/>
    </source>
</evidence>
<dbReference type="Pfam" id="PF00418">
    <property type="entry name" value="Tubulin-binding"/>
    <property type="match status" value="5"/>
</dbReference>
<dbReference type="GO" id="GO:0031175">
    <property type="term" value="P:neuron projection development"/>
    <property type="evidence" value="ECO:0007669"/>
    <property type="project" value="TreeGrafter"/>
</dbReference>
<dbReference type="OrthoDB" id="9378527at2759"/>
<keyword evidence="6" id="KW-0493">Microtubule</keyword>
<evidence type="ECO:0000313" key="8">
    <source>
        <dbReference type="EMBL" id="CAG5119361.1"/>
    </source>
</evidence>
<evidence type="ECO:0000256" key="2">
    <source>
        <dbReference type="ARBA" id="ARBA00022490"/>
    </source>
</evidence>
<keyword evidence="9" id="KW-1185">Reference proteome</keyword>
<keyword evidence="5 6" id="KW-0206">Cytoskeleton</keyword>
<dbReference type="Proteomes" id="UP000678393">
    <property type="component" value="Unassembled WGS sequence"/>
</dbReference>
<dbReference type="EMBL" id="CAJHNH020000691">
    <property type="protein sequence ID" value="CAG5119361.1"/>
    <property type="molecule type" value="Genomic_DNA"/>
</dbReference>
<dbReference type="GO" id="GO:0000226">
    <property type="term" value="P:microtubule cytoskeleton organization"/>
    <property type="evidence" value="ECO:0007669"/>
    <property type="project" value="TreeGrafter"/>
</dbReference>